<dbReference type="InterPro" id="IPR011013">
    <property type="entry name" value="Gal_mutarotase_sf_dom"/>
</dbReference>
<keyword evidence="7" id="KW-1185">Reference proteome</keyword>
<organism evidence="6 7">
    <name type="scientific">Paenibacillus baimaensis</name>
    <dbReference type="NCBI Taxonomy" id="2982185"/>
    <lineage>
        <taxon>Bacteria</taxon>
        <taxon>Bacillati</taxon>
        <taxon>Bacillota</taxon>
        <taxon>Bacilli</taxon>
        <taxon>Bacillales</taxon>
        <taxon>Paenibacillaceae</taxon>
        <taxon>Paenibacillus</taxon>
    </lineage>
</organism>
<dbReference type="InterPro" id="IPR027291">
    <property type="entry name" value="Glyco_hydro_38_N_sf"/>
</dbReference>
<reference evidence="6 7" key="1">
    <citation type="submission" date="2022-09" db="EMBL/GenBank/DDBJ databases">
        <authorList>
            <person name="Han X.L."/>
            <person name="Wang Q."/>
            <person name="Lu T."/>
        </authorList>
    </citation>
    <scope>NUCLEOTIDE SEQUENCE [LARGE SCALE GENOMIC DNA]</scope>
    <source>
        <strain evidence="6 7">WQ 127069</strain>
    </source>
</reference>
<dbReference type="InterPro" id="IPR011682">
    <property type="entry name" value="Glyco_hydro_38_C"/>
</dbReference>
<dbReference type="InterPro" id="IPR037094">
    <property type="entry name" value="Glyco_hydro_38_cen_sf"/>
</dbReference>
<dbReference type="PANTHER" id="PTHR46017">
    <property type="entry name" value="ALPHA-MANNOSIDASE 2C1"/>
    <property type="match status" value="1"/>
</dbReference>
<sequence>MIHEKQIAKTLSKLRKLDEIYTDYIFEKLDEVAVHYWETAEHRYEVPGPEKPWQPIRQGMAWGQEWSSAWFKGMYLVPDALKGQPLYVSAHTDGVEALFWVNGKPDGIFTHVKEAANRGNHHTLLLTEGSEAGTAFELAFESYAGHPCVGTQPYENYRSHDGYPNRFERLFKSIDIMQRRDDVKDFVFDLRILNQLVSSEVVDAFRKGKIVNALLEVFQVLVQSPDETEECVWRPALDKARAIMKPLLEQRNGDSAPLAGIVGHSHMDTAWLWTREETIRKCARTYANVLSLMKQYPEYTFVQSSAFHTELMRRHYPDIFEGMKQRILEGRWEPNGGVWIECDCNLVSGESLVRQFLKGQRYTREHFGYTADTFWLPDTFGYSAAIPQILAGFHIQYFLTTKLSWNDTNLFPYDTFQWTGLDGTTVLTHFNFIHCWPDAETLINRIYGTSQNKGWAIKNDIQHKQVNDRRLISYGYGDGGGGPQYEMLETARRVQDVEGSPKAEHTTVARFMKELEETAVQPPAFVGELYFEGHRGTLTQMHEIKRNNRKAELALRDLEIIEVSGWLQGQHEPSPRRDEIHEILLINQFHDILPGTSIPEVHDQAIQELKDVIIEAKELTNSYLTASVEPSPHAVTVWNTLSWARTGTFELEGIETGLIAADPSLQSQYIEDAAGRGKLLVGGVEIPALGAVVIALDQGTADSSSPFEYDGIRLETPYASLIFDDHGYISSFIDKPTGRELRGSGHPLNTFLMGEDLPGSWDNWDIDMDVNGKLAAQTNLLHRELAANGPLQLRIRSEYQIGYRSTLQQDIVFYVDSPRVDFHTIIDWKEKHQLLKVGFDVDIWSQTARHEIQFGHVERSTHTNTSYDQAMFEVCTHKWTDLSESRFGVAILNDCKYGISVDGADIRLSLHKGGCHPDPRGDEGVHEVTYSLLPHQGAFSTETVIRPAYELNIPVLSVMGKVTGQAAASLLEVKATNVIVEAIKPAEEDHAYVVRLYEAERSAVRGMKLRFGTRPSKVALINMLEEEQEELVLTDSEVSLDFHAFEIKSIKVYL</sequence>
<name>A0ABT2ULV8_9BACL</name>
<accession>A0ABT2ULV8</accession>
<dbReference type="CDD" id="cd10789">
    <property type="entry name" value="GH38N_AMII_ER_cytosolic"/>
    <property type="match status" value="1"/>
</dbReference>
<dbReference type="SUPFAM" id="SSF88713">
    <property type="entry name" value="Glycoside hydrolase/deacetylase"/>
    <property type="match status" value="1"/>
</dbReference>
<dbReference type="Gene3D" id="2.60.40.2220">
    <property type="match status" value="1"/>
</dbReference>
<keyword evidence="3 6" id="KW-0378">Hydrolase</keyword>
<gene>
    <name evidence="6" type="ORF">OB236_23440</name>
</gene>
<evidence type="ECO:0000256" key="2">
    <source>
        <dbReference type="ARBA" id="ARBA00022723"/>
    </source>
</evidence>
<dbReference type="InterPro" id="IPR028995">
    <property type="entry name" value="Glyco_hydro_57/38_cen_sf"/>
</dbReference>
<dbReference type="Pfam" id="PF07748">
    <property type="entry name" value="Glyco_hydro_38C"/>
    <property type="match status" value="1"/>
</dbReference>
<dbReference type="Gene3D" id="3.20.110.10">
    <property type="entry name" value="Glycoside hydrolase 38, N terminal domain"/>
    <property type="match status" value="1"/>
</dbReference>
<dbReference type="SUPFAM" id="SSF74650">
    <property type="entry name" value="Galactose mutarotase-like"/>
    <property type="match status" value="1"/>
</dbReference>
<dbReference type="Gene3D" id="2.70.98.30">
    <property type="entry name" value="Golgi alpha-mannosidase II, domain 4"/>
    <property type="match status" value="1"/>
</dbReference>
<dbReference type="GO" id="GO:0016787">
    <property type="term" value="F:hydrolase activity"/>
    <property type="evidence" value="ECO:0007669"/>
    <property type="project" value="UniProtKB-KW"/>
</dbReference>
<dbReference type="SMART" id="SM00872">
    <property type="entry name" value="Alpha-mann_mid"/>
    <property type="match status" value="1"/>
</dbReference>
<dbReference type="InterPro" id="IPR041147">
    <property type="entry name" value="GH38_C"/>
</dbReference>
<dbReference type="SUPFAM" id="SSF88688">
    <property type="entry name" value="Families 57/38 glycoside transferase middle domain"/>
    <property type="match status" value="1"/>
</dbReference>
<dbReference type="InterPro" id="IPR015341">
    <property type="entry name" value="Glyco_hydro_38_cen"/>
</dbReference>
<dbReference type="EMBL" id="JAOQIO010000089">
    <property type="protein sequence ID" value="MCU6795066.1"/>
    <property type="molecule type" value="Genomic_DNA"/>
</dbReference>
<dbReference type="Pfam" id="PF17677">
    <property type="entry name" value="Glyco_hydro38C2"/>
    <property type="match status" value="1"/>
</dbReference>
<dbReference type="Pfam" id="PF01074">
    <property type="entry name" value="Glyco_hydro_38N"/>
    <property type="match status" value="1"/>
</dbReference>
<dbReference type="RefSeq" id="WP_262686115.1">
    <property type="nucleotide sequence ID" value="NZ_JAOQIO010000089.1"/>
</dbReference>
<dbReference type="InterPro" id="IPR011330">
    <property type="entry name" value="Glyco_hydro/deAcase_b/a-brl"/>
</dbReference>
<evidence type="ECO:0000256" key="1">
    <source>
        <dbReference type="ARBA" id="ARBA00009792"/>
    </source>
</evidence>
<protein>
    <submittedName>
        <fullName evidence="6">Glycosyl hydrolase-related protein</fullName>
    </submittedName>
</protein>
<keyword evidence="4" id="KW-0326">Glycosidase</keyword>
<dbReference type="Proteomes" id="UP001652445">
    <property type="component" value="Unassembled WGS sequence"/>
</dbReference>
<evidence type="ECO:0000259" key="5">
    <source>
        <dbReference type="SMART" id="SM00872"/>
    </source>
</evidence>
<proteinExistence type="inferred from homology"/>
<dbReference type="Gene3D" id="1.20.1270.50">
    <property type="entry name" value="Glycoside hydrolase family 38, central domain"/>
    <property type="match status" value="1"/>
</dbReference>
<dbReference type="PANTHER" id="PTHR46017:SF1">
    <property type="entry name" value="ALPHA-MANNOSIDASE 2C1"/>
    <property type="match status" value="1"/>
</dbReference>
<dbReference type="Pfam" id="PF22907">
    <property type="entry name" value="Ams1-like_1st"/>
    <property type="match status" value="1"/>
</dbReference>
<keyword evidence="2" id="KW-0479">Metal-binding</keyword>
<dbReference type="InterPro" id="IPR054723">
    <property type="entry name" value="Ams1-like_N"/>
</dbReference>
<evidence type="ECO:0000256" key="3">
    <source>
        <dbReference type="ARBA" id="ARBA00022801"/>
    </source>
</evidence>
<dbReference type="Pfam" id="PF09261">
    <property type="entry name" value="Alpha-mann_mid"/>
    <property type="match status" value="1"/>
</dbReference>
<evidence type="ECO:0000313" key="6">
    <source>
        <dbReference type="EMBL" id="MCU6795066.1"/>
    </source>
</evidence>
<evidence type="ECO:0000313" key="7">
    <source>
        <dbReference type="Proteomes" id="UP001652445"/>
    </source>
</evidence>
<evidence type="ECO:0000256" key="4">
    <source>
        <dbReference type="ARBA" id="ARBA00023295"/>
    </source>
</evidence>
<comment type="similarity">
    <text evidence="1">Belongs to the glycosyl hydrolase 38 family.</text>
</comment>
<dbReference type="InterPro" id="IPR000602">
    <property type="entry name" value="Glyco_hydro_38_N"/>
</dbReference>
<feature type="domain" description="Glycoside hydrolase family 38 central" evidence="5">
    <location>
        <begin position="532"/>
        <end position="609"/>
    </location>
</feature>
<comment type="caution">
    <text evidence="6">The sequence shown here is derived from an EMBL/GenBank/DDBJ whole genome shotgun (WGS) entry which is preliminary data.</text>
</comment>